<keyword evidence="3" id="KW-0808">Transferase</keyword>
<name>A0ABW8KJI0_9GAMM</name>
<dbReference type="InterPro" id="IPR015424">
    <property type="entry name" value="PyrdxlP-dep_Trfase"/>
</dbReference>
<dbReference type="EMBL" id="JADIKL010000011">
    <property type="protein sequence ID" value="MFK2932290.1"/>
    <property type="molecule type" value="Genomic_DNA"/>
</dbReference>
<accession>A0ABW8KJI0</accession>
<dbReference type="InterPro" id="IPR000653">
    <property type="entry name" value="DegT/StrS_aminotransferase"/>
</dbReference>
<dbReference type="SUPFAM" id="SSF53383">
    <property type="entry name" value="PLP-dependent transferases"/>
    <property type="match status" value="1"/>
</dbReference>
<gene>
    <name evidence="3" type="ORF">ISP14_16015</name>
</gene>
<evidence type="ECO:0000256" key="2">
    <source>
        <dbReference type="ARBA" id="ARBA00037999"/>
    </source>
</evidence>
<dbReference type="RefSeq" id="WP_404541734.1">
    <property type="nucleotide sequence ID" value="NZ_JADIKL010000011.1"/>
</dbReference>
<dbReference type="Proteomes" id="UP001620397">
    <property type="component" value="Unassembled WGS sequence"/>
</dbReference>
<keyword evidence="4" id="KW-1185">Reference proteome</keyword>
<dbReference type="PANTHER" id="PTHR30244">
    <property type="entry name" value="TRANSAMINASE"/>
    <property type="match status" value="1"/>
</dbReference>
<evidence type="ECO:0000313" key="4">
    <source>
        <dbReference type="Proteomes" id="UP001620397"/>
    </source>
</evidence>
<dbReference type="Pfam" id="PF01041">
    <property type="entry name" value="DegT_DnrJ_EryC1"/>
    <property type="match status" value="1"/>
</dbReference>
<keyword evidence="1" id="KW-0663">Pyridoxal phosphate</keyword>
<evidence type="ECO:0000256" key="1">
    <source>
        <dbReference type="ARBA" id="ARBA00022898"/>
    </source>
</evidence>
<dbReference type="GO" id="GO:0008483">
    <property type="term" value="F:transaminase activity"/>
    <property type="evidence" value="ECO:0007669"/>
    <property type="project" value="UniProtKB-KW"/>
</dbReference>
<organism evidence="3 4">
    <name type="scientific">Dyella agri</name>
    <dbReference type="NCBI Taxonomy" id="1926869"/>
    <lineage>
        <taxon>Bacteria</taxon>
        <taxon>Pseudomonadati</taxon>
        <taxon>Pseudomonadota</taxon>
        <taxon>Gammaproteobacteria</taxon>
        <taxon>Lysobacterales</taxon>
        <taxon>Rhodanobacteraceae</taxon>
        <taxon>Dyella</taxon>
    </lineage>
</organism>
<dbReference type="PANTHER" id="PTHR30244:SF34">
    <property type="entry name" value="DTDP-4-AMINO-4,6-DIDEOXYGALACTOSE TRANSAMINASE"/>
    <property type="match status" value="1"/>
</dbReference>
<keyword evidence="3" id="KW-0032">Aminotransferase</keyword>
<reference evidence="3 4" key="1">
    <citation type="submission" date="2020-10" db="EMBL/GenBank/DDBJ databases">
        <title>Phylogeny of dyella-like bacteria.</title>
        <authorList>
            <person name="Fu J."/>
        </authorList>
    </citation>
    <scope>NUCLEOTIDE SEQUENCE [LARGE SCALE GENOMIC DNA]</scope>
    <source>
        <strain evidence="3 4">DKC-1</strain>
    </source>
</reference>
<sequence length="121" mass="13463">MTGDELRFIGKAHANKQLSGDGLLTRRRHVWLEQRIGCKKALLTHLCTGAPEMAAWLLDLQPDNEVIMPSFTFVPTSNDFALRGATPVFVDIRLGTLNIDETLFEAAITPRTKAISVVHTY</sequence>
<dbReference type="InterPro" id="IPR015421">
    <property type="entry name" value="PyrdxlP-dep_Trfase_major"/>
</dbReference>
<comment type="caution">
    <text evidence="3">The sequence shown here is derived from an EMBL/GenBank/DDBJ whole genome shotgun (WGS) entry which is preliminary data.</text>
</comment>
<protein>
    <submittedName>
        <fullName evidence="3">DegT/DnrJ/EryC1/StrS family aminotransferase</fullName>
    </submittedName>
</protein>
<proteinExistence type="inferred from homology"/>
<evidence type="ECO:0000313" key="3">
    <source>
        <dbReference type="EMBL" id="MFK2932290.1"/>
    </source>
</evidence>
<comment type="similarity">
    <text evidence="2">Belongs to the DegT/DnrJ/EryC1 family.</text>
</comment>
<dbReference type="Gene3D" id="3.40.640.10">
    <property type="entry name" value="Type I PLP-dependent aspartate aminotransferase-like (Major domain)"/>
    <property type="match status" value="1"/>
</dbReference>